<sequence>MLIGHIQISQAVWVHKCYRFVDNMVEHTALFSVVKVFLIVHAYSLVTSAKSSVCHLPMDPGDCDGICPRWFFNTHSGRCEEFSYGCCGGNDNKFRTEQDCLNACNNGCPNGQSTIVCKAPACQVTTCPNYPSATCTEVCNSCVAIFTSDGVDVTSRCHHSFGY</sequence>
<dbReference type="PANTHER" id="PTHR10083">
    <property type="entry name" value="KUNITZ-TYPE PROTEASE INHIBITOR-RELATED"/>
    <property type="match status" value="1"/>
</dbReference>
<evidence type="ECO:0000313" key="3">
    <source>
        <dbReference type="EnsemblMetazoa" id="G9628.1:cds"/>
    </source>
</evidence>
<dbReference type="InterPro" id="IPR036880">
    <property type="entry name" value="Kunitz_BPTI_sf"/>
</dbReference>
<dbReference type="EnsemblMetazoa" id="G9628.1">
    <property type="protein sequence ID" value="G9628.1:cds"/>
    <property type="gene ID" value="G9628"/>
</dbReference>
<dbReference type="PRINTS" id="PR00759">
    <property type="entry name" value="BASICPTASE"/>
</dbReference>
<organism evidence="3 4">
    <name type="scientific">Magallana gigas</name>
    <name type="common">Pacific oyster</name>
    <name type="synonym">Crassostrea gigas</name>
    <dbReference type="NCBI Taxonomy" id="29159"/>
    <lineage>
        <taxon>Eukaryota</taxon>
        <taxon>Metazoa</taxon>
        <taxon>Spiralia</taxon>
        <taxon>Lophotrochozoa</taxon>
        <taxon>Mollusca</taxon>
        <taxon>Bivalvia</taxon>
        <taxon>Autobranchia</taxon>
        <taxon>Pteriomorphia</taxon>
        <taxon>Ostreida</taxon>
        <taxon>Ostreoidea</taxon>
        <taxon>Ostreidae</taxon>
        <taxon>Magallana</taxon>
    </lineage>
</organism>
<dbReference type="FunFam" id="4.10.410.10:FF:000020">
    <property type="entry name" value="Collagen, type VI, alpha 3"/>
    <property type="match status" value="1"/>
</dbReference>
<dbReference type="CDD" id="cd00109">
    <property type="entry name" value="Kunitz-type"/>
    <property type="match status" value="1"/>
</dbReference>
<evidence type="ECO:0000259" key="2">
    <source>
        <dbReference type="PROSITE" id="PS50279"/>
    </source>
</evidence>
<keyword evidence="4" id="KW-1185">Reference proteome</keyword>
<dbReference type="Proteomes" id="UP000005408">
    <property type="component" value="Unassembled WGS sequence"/>
</dbReference>
<proteinExistence type="predicted"/>
<dbReference type="InterPro" id="IPR002223">
    <property type="entry name" value="Kunitz_BPTI"/>
</dbReference>
<dbReference type="SMART" id="SM00131">
    <property type="entry name" value="KU"/>
    <property type="match status" value="1"/>
</dbReference>
<dbReference type="InterPro" id="IPR050098">
    <property type="entry name" value="TFPI/VKTCI-like"/>
</dbReference>
<dbReference type="AlphaFoldDB" id="A0A8W8P6M7"/>
<dbReference type="Pfam" id="PF00014">
    <property type="entry name" value="Kunitz_BPTI"/>
    <property type="match status" value="1"/>
</dbReference>
<feature type="domain" description="BPTI/Kunitz inhibitor" evidence="2">
    <location>
        <begin position="54"/>
        <end position="104"/>
    </location>
</feature>
<reference evidence="3" key="1">
    <citation type="submission" date="2022-08" db="UniProtKB">
        <authorList>
            <consortium name="EnsemblMetazoa"/>
        </authorList>
    </citation>
    <scope>IDENTIFICATION</scope>
    <source>
        <strain evidence="3">05x7-T-G4-1.051#20</strain>
    </source>
</reference>
<dbReference type="PANTHER" id="PTHR10083:SF374">
    <property type="entry name" value="BPTI_KUNITZ INHIBITOR DOMAIN-CONTAINING PROTEIN"/>
    <property type="match status" value="1"/>
</dbReference>
<keyword evidence="1" id="KW-1015">Disulfide bond</keyword>
<dbReference type="PROSITE" id="PS50279">
    <property type="entry name" value="BPTI_KUNITZ_2"/>
    <property type="match status" value="1"/>
</dbReference>
<accession>A0A8W8P6M7</accession>
<dbReference type="Gene3D" id="4.10.410.10">
    <property type="entry name" value="Pancreatic trypsin inhibitor Kunitz domain"/>
    <property type="match status" value="1"/>
</dbReference>
<name>A0A8W8P6M7_MAGGI</name>
<evidence type="ECO:0000313" key="4">
    <source>
        <dbReference type="Proteomes" id="UP000005408"/>
    </source>
</evidence>
<dbReference type="GO" id="GO:0004867">
    <property type="term" value="F:serine-type endopeptidase inhibitor activity"/>
    <property type="evidence" value="ECO:0007669"/>
    <property type="project" value="InterPro"/>
</dbReference>
<dbReference type="GO" id="GO:0005615">
    <property type="term" value="C:extracellular space"/>
    <property type="evidence" value="ECO:0007669"/>
    <property type="project" value="TreeGrafter"/>
</dbReference>
<dbReference type="SUPFAM" id="SSF57362">
    <property type="entry name" value="BPTI-like"/>
    <property type="match status" value="1"/>
</dbReference>
<evidence type="ECO:0000256" key="1">
    <source>
        <dbReference type="ARBA" id="ARBA00023157"/>
    </source>
</evidence>
<protein>
    <recommendedName>
        <fullName evidence="2">BPTI/Kunitz inhibitor domain-containing protein</fullName>
    </recommendedName>
</protein>